<evidence type="ECO:0000313" key="10">
    <source>
        <dbReference type="Proteomes" id="UP000887229"/>
    </source>
</evidence>
<feature type="transmembrane region" description="Helical" evidence="7">
    <location>
        <begin position="111"/>
        <end position="134"/>
    </location>
</feature>
<dbReference type="GO" id="GO:0016020">
    <property type="term" value="C:membrane"/>
    <property type="evidence" value="ECO:0007669"/>
    <property type="project" value="UniProtKB-SubCell"/>
</dbReference>
<feature type="transmembrane region" description="Helical" evidence="7">
    <location>
        <begin position="24"/>
        <end position="49"/>
    </location>
</feature>
<evidence type="ECO:0000256" key="7">
    <source>
        <dbReference type="SAM" id="Phobius"/>
    </source>
</evidence>
<dbReference type="Proteomes" id="UP000887229">
    <property type="component" value="Unassembled WGS sequence"/>
</dbReference>
<dbReference type="GeneID" id="70297025"/>
<accession>A0A9P7ZHY5</accession>
<feature type="transmembrane region" description="Helical" evidence="7">
    <location>
        <begin position="268"/>
        <end position="287"/>
    </location>
</feature>
<dbReference type="RefSeq" id="XP_046116323.1">
    <property type="nucleotide sequence ID" value="XM_046266122.1"/>
</dbReference>
<evidence type="ECO:0000313" key="9">
    <source>
        <dbReference type="EMBL" id="KAG9252399.1"/>
    </source>
</evidence>
<dbReference type="AlphaFoldDB" id="A0A9P7ZHY5"/>
<dbReference type="PANTHER" id="PTHR33048">
    <property type="entry name" value="PTH11-LIKE INTEGRAL MEMBRANE PROTEIN (AFU_ORTHOLOGUE AFUA_5G11245)"/>
    <property type="match status" value="1"/>
</dbReference>
<name>A0A9P7ZHY5_9HYPO</name>
<sequence>MALEPGLEPPSGQESNFDNPDRHMFYYCIAANVTGVAVTTVFMGLRLWARRRLSMRLQADDVACIIGYIGFVIYCGICLLMLRFGGGLHQWDVVASAVPSYSQSPCLSDQAVYATMVNYGPTVLATKAAILLFLTRIFAPYKGYVALIYSFLGVMAVYYTVMLFLKIFICRPIPVFWGEGEGECFNQRVLILVDNVISLVSDIVVLLLPCPLAKQLQVGLMAKIKIAVVFGVGGIACIFSLVRLIFIINNGNSPDQTYVFMEINLTGVAEVGIGLVCATLPLMPALWKSIRHEEKAGYSSQANSNFEMFDSHKRSRNATRDQTTVTYNDPIDSDEHTLIPGKGYVTTQIQGGGEGPAEESAGPDTPDSQGRPRIMRTTEVRQTHED</sequence>
<proteinExistence type="inferred from homology"/>
<feature type="transmembrane region" description="Helical" evidence="7">
    <location>
        <begin position="61"/>
        <end position="82"/>
    </location>
</feature>
<keyword evidence="10" id="KW-1185">Reference proteome</keyword>
<evidence type="ECO:0000259" key="8">
    <source>
        <dbReference type="Pfam" id="PF20684"/>
    </source>
</evidence>
<feature type="transmembrane region" description="Helical" evidence="7">
    <location>
        <begin position="189"/>
        <end position="212"/>
    </location>
</feature>
<comment type="similarity">
    <text evidence="5">Belongs to the SAT4 family.</text>
</comment>
<feature type="transmembrane region" description="Helical" evidence="7">
    <location>
        <begin position="224"/>
        <end position="248"/>
    </location>
</feature>
<evidence type="ECO:0000256" key="3">
    <source>
        <dbReference type="ARBA" id="ARBA00022989"/>
    </source>
</evidence>
<organism evidence="9 10">
    <name type="scientific">Emericellopsis atlantica</name>
    <dbReference type="NCBI Taxonomy" id="2614577"/>
    <lineage>
        <taxon>Eukaryota</taxon>
        <taxon>Fungi</taxon>
        <taxon>Dikarya</taxon>
        <taxon>Ascomycota</taxon>
        <taxon>Pezizomycotina</taxon>
        <taxon>Sordariomycetes</taxon>
        <taxon>Hypocreomycetidae</taxon>
        <taxon>Hypocreales</taxon>
        <taxon>Bionectriaceae</taxon>
        <taxon>Emericellopsis</taxon>
    </lineage>
</organism>
<gene>
    <name evidence="9" type="ORF">F5Z01DRAFT_690613</name>
</gene>
<feature type="region of interest" description="Disordered" evidence="6">
    <location>
        <begin position="309"/>
        <end position="386"/>
    </location>
</feature>
<keyword evidence="4 7" id="KW-0472">Membrane</keyword>
<reference evidence="9" key="1">
    <citation type="journal article" date="2021" name="IMA Fungus">
        <title>Genomic characterization of three marine fungi, including Emericellopsis atlantica sp. nov. with signatures of a generalist lifestyle and marine biomass degradation.</title>
        <authorList>
            <person name="Hagestad O.C."/>
            <person name="Hou L."/>
            <person name="Andersen J.H."/>
            <person name="Hansen E.H."/>
            <person name="Altermark B."/>
            <person name="Li C."/>
            <person name="Kuhnert E."/>
            <person name="Cox R.J."/>
            <person name="Crous P.W."/>
            <person name="Spatafora J.W."/>
            <person name="Lail K."/>
            <person name="Amirebrahimi M."/>
            <person name="Lipzen A."/>
            <person name="Pangilinan J."/>
            <person name="Andreopoulos W."/>
            <person name="Hayes R.D."/>
            <person name="Ng V."/>
            <person name="Grigoriev I.V."/>
            <person name="Jackson S.A."/>
            <person name="Sutton T.D.S."/>
            <person name="Dobson A.D.W."/>
            <person name="Rama T."/>
        </authorList>
    </citation>
    <scope>NUCLEOTIDE SEQUENCE</scope>
    <source>
        <strain evidence="9">TS7</strain>
    </source>
</reference>
<feature type="domain" description="Rhodopsin" evidence="8">
    <location>
        <begin position="45"/>
        <end position="287"/>
    </location>
</feature>
<keyword evidence="3 7" id="KW-1133">Transmembrane helix</keyword>
<dbReference type="Pfam" id="PF20684">
    <property type="entry name" value="Fung_rhodopsin"/>
    <property type="match status" value="1"/>
</dbReference>
<comment type="subcellular location">
    <subcellularLocation>
        <location evidence="1">Membrane</location>
        <topology evidence="1">Multi-pass membrane protein</topology>
    </subcellularLocation>
</comment>
<feature type="transmembrane region" description="Helical" evidence="7">
    <location>
        <begin position="146"/>
        <end position="169"/>
    </location>
</feature>
<evidence type="ECO:0000256" key="1">
    <source>
        <dbReference type="ARBA" id="ARBA00004141"/>
    </source>
</evidence>
<feature type="compositionally biased region" description="Basic and acidic residues" evidence="6">
    <location>
        <begin position="376"/>
        <end position="386"/>
    </location>
</feature>
<dbReference type="InterPro" id="IPR052337">
    <property type="entry name" value="SAT4-like"/>
</dbReference>
<comment type="caution">
    <text evidence="9">The sequence shown here is derived from an EMBL/GenBank/DDBJ whole genome shotgun (WGS) entry which is preliminary data.</text>
</comment>
<dbReference type="InterPro" id="IPR049326">
    <property type="entry name" value="Rhodopsin_dom_fungi"/>
</dbReference>
<keyword evidence="2 7" id="KW-0812">Transmembrane</keyword>
<protein>
    <recommendedName>
        <fullName evidence="8">Rhodopsin domain-containing protein</fullName>
    </recommendedName>
</protein>
<dbReference type="OrthoDB" id="5378633at2759"/>
<evidence type="ECO:0000256" key="4">
    <source>
        <dbReference type="ARBA" id="ARBA00023136"/>
    </source>
</evidence>
<dbReference type="PANTHER" id="PTHR33048:SF108">
    <property type="entry name" value="INTEGRAL MEMBRANE PROTEIN"/>
    <property type="match status" value="1"/>
</dbReference>
<evidence type="ECO:0000256" key="6">
    <source>
        <dbReference type="SAM" id="MobiDB-lite"/>
    </source>
</evidence>
<evidence type="ECO:0000256" key="5">
    <source>
        <dbReference type="ARBA" id="ARBA00038359"/>
    </source>
</evidence>
<dbReference type="EMBL" id="MU251262">
    <property type="protein sequence ID" value="KAG9252399.1"/>
    <property type="molecule type" value="Genomic_DNA"/>
</dbReference>
<evidence type="ECO:0000256" key="2">
    <source>
        <dbReference type="ARBA" id="ARBA00022692"/>
    </source>
</evidence>